<dbReference type="AlphaFoldDB" id="A0ABD1CUD4"/>
<dbReference type="Proteomes" id="UP001562425">
    <property type="component" value="Unassembled WGS sequence"/>
</dbReference>
<evidence type="ECO:0000256" key="1">
    <source>
        <dbReference type="SAM" id="MobiDB-lite"/>
    </source>
</evidence>
<feature type="region of interest" description="Disordered" evidence="1">
    <location>
        <begin position="83"/>
        <end position="108"/>
    </location>
</feature>
<proteinExistence type="predicted"/>
<accession>A0ABD1CUD4</accession>
<sequence>MVVRGQKYCPLHPIGPTSASSTPLVTPPALKLLHLTGSKMSTAPSAERRLRFGSISAVEAEEELLESARSPEFRNDLSFSIEAAPGSGRPLEEPWQRQTNYAFPAMER</sequence>
<gene>
    <name evidence="2" type="ORF">pipiens_014489</name>
</gene>
<organism evidence="2 3">
    <name type="scientific">Culex pipiens pipiens</name>
    <name type="common">Northern house mosquito</name>
    <dbReference type="NCBI Taxonomy" id="38569"/>
    <lineage>
        <taxon>Eukaryota</taxon>
        <taxon>Metazoa</taxon>
        <taxon>Ecdysozoa</taxon>
        <taxon>Arthropoda</taxon>
        <taxon>Hexapoda</taxon>
        <taxon>Insecta</taxon>
        <taxon>Pterygota</taxon>
        <taxon>Neoptera</taxon>
        <taxon>Endopterygota</taxon>
        <taxon>Diptera</taxon>
        <taxon>Nematocera</taxon>
        <taxon>Culicoidea</taxon>
        <taxon>Culicidae</taxon>
        <taxon>Culicinae</taxon>
        <taxon>Culicini</taxon>
        <taxon>Culex</taxon>
        <taxon>Culex</taxon>
    </lineage>
</organism>
<keyword evidence="3" id="KW-1185">Reference proteome</keyword>
<name>A0ABD1CUD4_CULPP</name>
<reference evidence="2 3" key="1">
    <citation type="submission" date="2024-05" db="EMBL/GenBank/DDBJ databases">
        <title>Culex pipiens pipiens assembly and annotation.</title>
        <authorList>
            <person name="Alout H."/>
            <person name="Durand T."/>
        </authorList>
    </citation>
    <scope>NUCLEOTIDE SEQUENCE [LARGE SCALE GENOMIC DNA]</scope>
    <source>
        <strain evidence="2">HA-2024</strain>
        <tissue evidence="2">Whole body</tissue>
    </source>
</reference>
<comment type="caution">
    <text evidence="2">The sequence shown here is derived from an EMBL/GenBank/DDBJ whole genome shotgun (WGS) entry which is preliminary data.</text>
</comment>
<evidence type="ECO:0000313" key="3">
    <source>
        <dbReference type="Proteomes" id="UP001562425"/>
    </source>
</evidence>
<evidence type="ECO:0000313" key="2">
    <source>
        <dbReference type="EMBL" id="KAL1380051.1"/>
    </source>
</evidence>
<dbReference type="EMBL" id="JBEHCU010009345">
    <property type="protein sequence ID" value="KAL1380051.1"/>
    <property type="molecule type" value="Genomic_DNA"/>
</dbReference>
<protein>
    <submittedName>
        <fullName evidence="2">Uncharacterized protein</fullName>
    </submittedName>
</protein>